<dbReference type="AlphaFoldDB" id="A0A8B6HIR0"/>
<feature type="domain" description="Ig-like" evidence="1">
    <location>
        <begin position="98"/>
        <end position="189"/>
    </location>
</feature>
<evidence type="ECO:0000259" key="1">
    <source>
        <dbReference type="PROSITE" id="PS50835"/>
    </source>
</evidence>
<dbReference type="Gene3D" id="2.60.40.10">
    <property type="entry name" value="Immunoglobulins"/>
    <property type="match status" value="2"/>
</dbReference>
<evidence type="ECO:0000313" key="2">
    <source>
        <dbReference type="EMBL" id="VDI79598.1"/>
    </source>
</evidence>
<dbReference type="OrthoDB" id="6158168at2759"/>
<dbReference type="PANTHER" id="PTHR45889">
    <property type="entry name" value="IG-LIKE DOMAIN-CONTAINING PROTEIN"/>
    <property type="match status" value="1"/>
</dbReference>
<evidence type="ECO:0000313" key="3">
    <source>
        <dbReference type="Proteomes" id="UP000596742"/>
    </source>
</evidence>
<comment type="caution">
    <text evidence="2">The sequence shown here is derived from an EMBL/GenBank/DDBJ whole genome shotgun (WGS) entry which is preliminary data.</text>
</comment>
<reference evidence="2" key="1">
    <citation type="submission" date="2018-11" db="EMBL/GenBank/DDBJ databases">
        <authorList>
            <person name="Alioto T."/>
            <person name="Alioto T."/>
        </authorList>
    </citation>
    <scope>NUCLEOTIDE SEQUENCE</scope>
</reference>
<dbReference type="PROSITE" id="PS50835">
    <property type="entry name" value="IG_LIKE"/>
    <property type="match status" value="1"/>
</dbReference>
<dbReference type="SUPFAM" id="SSF48726">
    <property type="entry name" value="Immunoglobulin"/>
    <property type="match status" value="2"/>
</dbReference>
<proteinExistence type="predicted"/>
<organism evidence="2 3">
    <name type="scientific">Mytilus galloprovincialis</name>
    <name type="common">Mediterranean mussel</name>
    <dbReference type="NCBI Taxonomy" id="29158"/>
    <lineage>
        <taxon>Eukaryota</taxon>
        <taxon>Metazoa</taxon>
        <taxon>Spiralia</taxon>
        <taxon>Lophotrochozoa</taxon>
        <taxon>Mollusca</taxon>
        <taxon>Bivalvia</taxon>
        <taxon>Autobranchia</taxon>
        <taxon>Pteriomorphia</taxon>
        <taxon>Mytilida</taxon>
        <taxon>Mytiloidea</taxon>
        <taxon>Mytilidae</taxon>
        <taxon>Mytilinae</taxon>
        <taxon>Mytilus</taxon>
    </lineage>
</organism>
<keyword evidence="3" id="KW-1185">Reference proteome</keyword>
<dbReference type="Proteomes" id="UP000596742">
    <property type="component" value="Unassembled WGS sequence"/>
</dbReference>
<accession>A0A8B6HIR0</accession>
<gene>
    <name evidence="2" type="ORF">MGAL_10B046413</name>
</gene>
<dbReference type="EMBL" id="UYJE01010083">
    <property type="protein sequence ID" value="VDI79598.1"/>
    <property type="molecule type" value="Genomic_DNA"/>
</dbReference>
<protein>
    <recommendedName>
        <fullName evidence="1">Ig-like domain-containing protein</fullName>
    </recommendedName>
</protein>
<dbReference type="InterPro" id="IPR013783">
    <property type="entry name" value="Ig-like_fold"/>
</dbReference>
<name>A0A8B6HIR0_MYTGA</name>
<dbReference type="InterPro" id="IPR036179">
    <property type="entry name" value="Ig-like_dom_sf"/>
</dbReference>
<sequence length="193" mass="21111">MKAPSHPPTVKQSPANPVKEKDNITLTCEVSGGIPLAAVSLDCGKTLSYNTDSTKASHSVYFEVSKEDNGRICNCSAMHPVAEYKPIIQHQIVVYYIPDTLLAITMIPDRIIDIGDNITLSCTVEGGNPSPTLKWDCGDDVTYNLGILGNKTTSSIHFEVDKYDNGKNCSCSAFHPISTYNHTRQHSITVYCE</sequence>
<dbReference type="InterPro" id="IPR007110">
    <property type="entry name" value="Ig-like_dom"/>
</dbReference>
<dbReference type="PANTHER" id="PTHR45889:SF8">
    <property type="entry name" value="IG-LIKE DOMAIN-CONTAINING PROTEIN"/>
    <property type="match status" value="1"/>
</dbReference>